<gene>
    <name evidence="1" type="ORF">RBB75_20715</name>
</gene>
<sequence>MIRTDHDDRKIHVTAFSFSLKEFSTTATAPFEVGYNATAIVPLSFTPHSAGHFDGTLTMSVSHGPDLVVSLSGDATCDLGSCEPKGPTCRINKSNEKWQQLDVPDFFGVVAPAIREQGTLHERGAEYDLPTTFMLKITGLKDVVTVKPPGSCDDNIHFTRIPHSHLRDRFIRTAHTESIAEGTVDGWFIHLEMPADMAGITVVGGGFSEFHFDLGKEPKLVLNYKGEPIFDGKVRCINSTFSGATLCQVDTGPARPKLNLEVK</sequence>
<reference evidence="1" key="1">
    <citation type="submission" date="2023-08" db="EMBL/GenBank/DDBJ databases">
        <authorList>
            <person name="Messyasz A."/>
            <person name="Mannisto M.K."/>
            <person name="Kerkhof L.J."/>
            <person name="Haggblom M."/>
        </authorList>
    </citation>
    <scope>NUCLEOTIDE SEQUENCE</scope>
    <source>
        <strain evidence="1">M8UP23</strain>
        <plasmid evidence="1">unnamed1</plasmid>
    </source>
</reference>
<dbReference type="RefSeq" id="WP_353070517.1">
    <property type="nucleotide sequence ID" value="NZ_CP132933.1"/>
</dbReference>
<reference evidence="1" key="2">
    <citation type="journal article" date="2024" name="Environ. Microbiol.">
        <title>Genome analysis and description of Tunturibacter gen. nov. expands the diversity of Terriglobia in tundra soils.</title>
        <authorList>
            <person name="Messyasz A."/>
            <person name="Mannisto M.K."/>
            <person name="Kerkhof L.J."/>
            <person name="Haggblom M.M."/>
        </authorList>
    </citation>
    <scope>NUCLEOTIDE SEQUENCE</scope>
    <source>
        <strain evidence="1">M8UP23</strain>
    </source>
</reference>
<organism evidence="1">
    <name type="scientific">Tunturiibacter empetritectus</name>
    <dbReference type="NCBI Taxonomy" id="3069691"/>
    <lineage>
        <taxon>Bacteria</taxon>
        <taxon>Pseudomonadati</taxon>
        <taxon>Acidobacteriota</taxon>
        <taxon>Terriglobia</taxon>
        <taxon>Terriglobales</taxon>
        <taxon>Acidobacteriaceae</taxon>
        <taxon>Tunturiibacter</taxon>
    </lineage>
</organism>
<dbReference type="InterPro" id="IPR013783">
    <property type="entry name" value="Ig-like_fold"/>
</dbReference>
<evidence type="ECO:0000313" key="1">
    <source>
        <dbReference type="EMBL" id="XCB28859.1"/>
    </source>
</evidence>
<proteinExistence type="predicted"/>
<dbReference type="EMBL" id="CP132933">
    <property type="protein sequence ID" value="XCB28859.1"/>
    <property type="molecule type" value="Genomic_DNA"/>
</dbReference>
<geneLocation type="plasmid" evidence="1">
    <name>unnamed1</name>
</geneLocation>
<protein>
    <submittedName>
        <fullName evidence="1">Uncharacterized protein</fullName>
    </submittedName>
</protein>
<dbReference type="AlphaFoldDB" id="A0AAU7ZIJ5"/>
<accession>A0AAU7ZIJ5</accession>
<keyword evidence="1" id="KW-0614">Plasmid</keyword>
<dbReference type="Gene3D" id="2.60.40.10">
    <property type="entry name" value="Immunoglobulins"/>
    <property type="match status" value="1"/>
</dbReference>
<dbReference type="KEGG" id="temp:RBB75_20715"/>
<name>A0AAU7ZIJ5_9BACT</name>